<keyword evidence="3" id="KW-1185">Reference proteome</keyword>
<name>A0A5C3KWN2_COPMA</name>
<evidence type="ECO:0000313" key="2">
    <source>
        <dbReference type="EMBL" id="TFK24645.1"/>
    </source>
</evidence>
<dbReference type="AlphaFoldDB" id="A0A5C3KWN2"/>
<feature type="region of interest" description="Disordered" evidence="1">
    <location>
        <begin position="172"/>
        <end position="209"/>
    </location>
</feature>
<proteinExistence type="predicted"/>
<gene>
    <name evidence="2" type="ORF">FA15DRAFT_409358</name>
</gene>
<evidence type="ECO:0000256" key="1">
    <source>
        <dbReference type="SAM" id="MobiDB-lite"/>
    </source>
</evidence>
<accession>A0A5C3KWN2</accession>
<protein>
    <submittedName>
        <fullName evidence="2">Uncharacterized protein</fullName>
    </submittedName>
</protein>
<dbReference type="Proteomes" id="UP000307440">
    <property type="component" value="Unassembled WGS sequence"/>
</dbReference>
<evidence type="ECO:0000313" key="3">
    <source>
        <dbReference type="Proteomes" id="UP000307440"/>
    </source>
</evidence>
<reference evidence="2 3" key="1">
    <citation type="journal article" date="2019" name="Nat. Ecol. Evol.">
        <title>Megaphylogeny resolves global patterns of mushroom evolution.</title>
        <authorList>
            <person name="Varga T."/>
            <person name="Krizsan K."/>
            <person name="Foldi C."/>
            <person name="Dima B."/>
            <person name="Sanchez-Garcia M."/>
            <person name="Sanchez-Ramirez S."/>
            <person name="Szollosi G.J."/>
            <person name="Szarkandi J.G."/>
            <person name="Papp V."/>
            <person name="Albert L."/>
            <person name="Andreopoulos W."/>
            <person name="Angelini C."/>
            <person name="Antonin V."/>
            <person name="Barry K.W."/>
            <person name="Bougher N.L."/>
            <person name="Buchanan P."/>
            <person name="Buyck B."/>
            <person name="Bense V."/>
            <person name="Catcheside P."/>
            <person name="Chovatia M."/>
            <person name="Cooper J."/>
            <person name="Damon W."/>
            <person name="Desjardin D."/>
            <person name="Finy P."/>
            <person name="Geml J."/>
            <person name="Haridas S."/>
            <person name="Hughes K."/>
            <person name="Justo A."/>
            <person name="Karasinski D."/>
            <person name="Kautmanova I."/>
            <person name="Kiss B."/>
            <person name="Kocsube S."/>
            <person name="Kotiranta H."/>
            <person name="LaButti K.M."/>
            <person name="Lechner B.E."/>
            <person name="Liimatainen K."/>
            <person name="Lipzen A."/>
            <person name="Lukacs Z."/>
            <person name="Mihaltcheva S."/>
            <person name="Morgado L.N."/>
            <person name="Niskanen T."/>
            <person name="Noordeloos M.E."/>
            <person name="Ohm R.A."/>
            <person name="Ortiz-Santana B."/>
            <person name="Ovrebo C."/>
            <person name="Racz N."/>
            <person name="Riley R."/>
            <person name="Savchenko A."/>
            <person name="Shiryaev A."/>
            <person name="Soop K."/>
            <person name="Spirin V."/>
            <person name="Szebenyi C."/>
            <person name="Tomsovsky M."/>
            <person name="Tulloss R.E."/>
            <person name="Uehling J."/>
            <person name="Grigoriev I.V."/>
            <person name="Vagvolgyi C."/>
            <person name="Papp T."/>
            <person name="Martin F.M."/>
            <person name="Miettinen O."/>
            <person name="Hibbett D.S."/>
            <person name="Nagy L.G."/>
        </authorList>
    </citation>
    <scope>NUCLEOTIDE SEQUENCE [LARGE SCALE GENOMIC DNA]</scope>
    <source>
        <strain evidence="2 3">CBS 121175</strain>
    </source>
</reference>
<sequence>MRNLCPLLPPEFWSMEVDLPLHPQNYLPASGKFEEQTVSIAVSTALSPFKSWLKTLWPAATGIYTSNLQTSAVGRHIDFYLSDSKDSPVEGRPPQFGANTRKLSNLPGNVSDLSRSAQVCEATTELHLSILRRVYTYMDDPDTSTGFLIAPPNLIAPVKAWRAHCPPPLQASMCSSRSQGQINRSKSRTKEHGRGGSKGCCLSSWRQKS</sequence>
<dbReference type="EMBL" id="ML210197">
    <property type="protein sequence ID" value="TFK24645.1"/>
    <property type="molecule type" value="Genomic_DNA"/>
</dbReference>
<organism evidence="2 3">
    <name type="scientific">Coprinopsis marcescibilis</name>
    <name type="common">Agaric fungus</name>
    <name type="synonym">Psathyrella marcescibilis</name>
    <dbReference type="NCBI Taxonomy" id="230819"/>
    <lineage>
        <taxon>Eukaryota</taxon>
        <taxon>Fungi</taxon>
        <taxon>Dikarya</taxon>
        <taxon>Basidiomycota</taxon>
        <taxon>Agaricomycotina</taxon>
        <taxon>Agaricomycetes</taxon>
        <taxon>Agaricomycetidae</taxon>
        <taxon>Agaricales</taxon>
        <taxon>Agaricineae</taxon>
        <taxon>Psathyrellaceae</taxon>
        <taxon>Coprinopsis</taxon>
    </lineage>
</organism>
<feature type="compositionally biased region" description="Polar residues" evidence="1">
    <location>
        <begin position="172"/>
        <end position="184"/>
    </location>
</feature>